<evidence type="ECO:0000259" key="4">
    <source>
        <dbReference type="Pfam" id="PF17432"/>
    </source>
</evidence>
<dbReference type="InterPro" id="IPR045357">
    <property type="entry name" value="Aminopeptidase_N-like_N"/>
</dbReference>
<dbReference type="InterPro" id="IPR038438">
    <property type="entry name" value="PepN_Ig-like_sf"/>
</dbReference>
<dbReference type="Pfam" id="PF01433">
    <property type="entry name" value="Peptidase_M1"/>
    <property type="match status" value="1"/>
</dbReference>
<reference evidence="6 7" key="1">
    <citation type="journal article" date="2016" name="ISME J.">
        <title>Chasing the elusive Euryarchaeota class WSA2: genomes reveal a uniquely fastidious methyl-reducing methanogen.</title>
        <authorList>
            <person name="Nobu M.K."/>
            <person name="Narihiro T."/>
            <person name="Kuroda K."/>
            <person name="Mei R."/>
            <person name="Liu W.T."/>
        </authorList>
    </citation>
    <scope>NUCLEOTIDE SEQUENCE [LARGE SCALE GENOMIC DNA]</scope>
    <source>
        <strain evidence="6">U1lsi0528_Bin055</strain>
    </source>
</reference>
<feature type="domain" description="Aminopeptidase N-like N-terminal" evidence="5">
    <location>
        <begin position="23"/>
        <end position="173"/>
    </location>
</feature>
<proteinExistence type="predicted"/>
<dbReference type="SUPFAM" id="SSF55486">
    <property type="entry name" value="Metalloproteases ('zincins'), catalytic domain"/>
    <property type="match status" value="1"/>
</dbReference>
<keyword evidence="1 6" id="KW-0645">Protease</keyword>
<name>A0A150J5A5_9EURY</name>
<dbReference type="Gene3D" id="2.60.40.1730">
    <property type="entry name" value="tricorn interacting facor f3 domain"/>
    <property type="match status" value="1"/>
</dbReference>
<dbReference type="SUPFAM" id="SSF63737">
    <property type="entry name" value="Leukotriene A4 hydrolase N-terminal domain"/>
    <property type="match status" value="1"/>
</dbReference>
<feature type="domain" description="Peptidase M1 alanyl aminopeptidase Ig-like fold" evidence="3">
    <location>
        <begin position="508"/>
        <end position="595"/>
    </location>
</feature>
<dbReference type="Gene3D" id="1.25.50.10">
    <property type="entry name" value="Peptidase M1, alanyl aminopeptidase, C-terminal domain"/>
    <property type="match status" value="1"/>
</dbReference>
<dbReference type="STRING" id="1705564.APG08_00715"/>
<dbReference type="InterPro" id="IPR027268">
    <property type="entry name" value="Peptidase_M4/M1_CTD_sf"/>
</dbReference>
<dbReference type="EC" id="3.4.11.1" evidence="6"/>
<dbReference type="AlphaFoldDB" id="A0A150J5A5"/>
<evidence type="ECO:0000259" key="2">
    <source>
        <dbReference type="Pfam" id="PF01433"/>
    </source>
</evidence>
<organism evidence="6 7">
    <name type="scientific">Candidatus Methanofastidiosum methylothiophilum</name>
    <dbReference type="NCBI Taxonomy" id="1705564"/>
    <lineage>
        <taxon>Archaea</taxon>
        <taxon>Methanobacteriati</taxon>
        <taxon>Methanobacteriota</taxon>
        <taxon>Stenosarchaea group</taxon>
        <taxon>Candidatus Methanofastidiosia</taxon>
        <taxon>Candidatus Methanofastidiosales</taxon>
        <taxon>Candidatus Methanofastidiosaceae</taxon>
        <taxon>Candidatus Methanofastidiosum</taxon>
    </lineage>
</organism>
<dbReference type="PANTHER" id="PTHR46322:SF1">
    <property type="entry name" value="PUROMYCIN-SENSITIVE AMINOPEPTIDASE"/>
    <property type="match status" value="1"/>
</dbReference>
<evidence type="ECO:0000313" key="6">
    <source>
        <dbReference type="EMBL" id="KYC52382.1"/>
    </source>
</evidence>
<comment type="caution">
    <text evidence="6">The sequence shown here is derived from an EMBL/GenBank/DDBJ whole genome shotgun (WGS) entry which is preliminary data.</text>
</comment>
<dbReference type="Pfam" id="PF11940">
    <property type="entry name" value="DUF3458"/>
    <property type="match status" value="1"/>
</dbReference>
<evidence type="ECO:0000259" key="5">
    <source>
        <dbReference type="Pfam" id="PF17900"/>
    </source>
</evidence>
<dbReference type="PATRIC" id="fig|1705409.3.peg.862"/>
<dbReference type="Pfam" id="PF17900">
    <property type="entry name" value="Peptidase_M1_N"/>
    <property type="match status" value="1"/>
</dbReference>
<evidence type="ECO:0000313" key="7">
    <source>
        <dbReference type="Proteomes" id="UP000075398"/>
    </source>
</evidence>
<dbReference type="InterPro" id="IPR037144">
    <property type="entry name" value="Peptidase_M1_pepN_C_sf"/>
</dbReference>
<sequence>MKRLFKYYPEDFKDLSVKVIHMDLIFDVYDTYTNVKSKLKIKSLNSPLSKIELNAKNLEIISIFVENYETEYEYNIDENIIVIKFDIPVPPETELIVNSETICRPTKNILEGLYYDETPKGAPPQQITQCQQWGFQRLVPCFDDMMAKCTYTTTIIADERYTNIITNGDISEERHSVGGGRDRIKYENIITPMAPYLFFLGVGTYSTFKREVEYPDGHKFMLELLVPPNSKKEIAEKALDVLHNCVIWVYIFTGPNQYGQVNIRNEMMSLIEEREKYKIEANNEKLISIRKKLFDLDKKIVPGYKYTGTVYREIGMQNSDFGGMENVGNTTISTNRIMPFDDMTDNGFEYMASVKVHEYYHNLNGSEVTGKDPFQIWLNEAVTVIIEKQYHEFLFGKDYGRLKTVLTLLSPSSGTFASDQGSSVMPILPDGFNDPNELITGVTYVKAPEFVKMIETFMGKEKFAKGLDLYHRRFSHGNATTEDWIKAMEEVSGMNLSKISKQWLKQTGFPTVEITSRYDNKMKNLTFKLKQLPPKEGAYWTFPLKIAVVDQKGNDIVETIKIIDSPDSSIEFENILESHFLSLNRDYSFYGKINYEIPIDRIIYQIRKDKNLIAKYVAFYKLLDMEKMRLLGNLELKPIEEIIDIYFELISDEALMEKAGGQFLTIFESVDDRKFAHHYTKMYDVRKKIMEAIARKYKKELVDLYKKYNTPCSGKTYIETKSLEIKRRQVKNVALSLLATIEAEDIHRIIKDQLEGSDSATDKLTAFSLYLNSTAKDKIEVLKSVEERSKKNLVSWESFLAIIASNSSEDTLKIIKRIEGSNSFRIEQSNDQRALYVQFAHNRKKSLETEEGRAFLKDTIIKLSKINEYTAVNAIKVFGNIDDMEEKYHLELVKVLIDIMANITPDKMPSVYNTARRLLLGAPLAVVKYRAKYGEIDLINRLEYV</sequence>
<dbReference type="Gene3D" id="1.10.390.10">
    <property type="entry name" value="Neutral Protease Domain 2"/>
    <property type="match status" value="1"/>
</dbReference>
<dbReference type="InterPro" id="IPR012779">
    <property type="entry name" value="Peptidase_M1_pepN"/>
</dbReference>
<evidence type="ECO:0000259" key="3">
    <source>
        <dbReference type="Pfam" id="PF11940"/>
    </source>
</evidence>
<keyword evidence="1 6" id="KW-0031">Aminopeptidase</keyword>
<dbReference type="InterPro" id="IPR042097">
    <property type="entry name" value="Aminopeptidase_N-like_N_sf"/>
</dbReference>
<dbReference type="EMBL" id="LNGC01000025">
    <property type="protein sequence ID" value="KYC52382.1"/>
    <property type="molecule type" value="Genomic_DNA"/>
</dbReference>
<keyword evidence="6" id="KW-0378">Hydrolase</keyword>
<dbReference type="InterPro" id="IPR024601">
    <property type="entry name" value="Peptidase_M1_pepN_C"/>
</dbReference>
<accession>A0A150J5A5</accession>
<evidence type="ECO:0000256" key="1">
    <source>
        <dbReference type="ARBA" id="ARBA00022438"/>
    </source>
</evidence>
<dbReference type="GO" id="GO:0008270">
    <property type="term" value="F:zinc ion binding"/>
    <property type="evidence" value="ECO:0007669"/>
    <property type="project" value="InterPro"/>
</dbReference>
<dbReference type="GO" id="GO:0008237">
    <property type="term" value="F:metallopeptidase activity"/>
    <property type="evidence" value="ECO:0007669"/>
    <property type="project" value="InterPro"/>
</dbReference>
<dbReference type="PANTHER" id="PTHR46322">
    <property type="entry name" value="PUROMYCIN-SENSITIVE AMINOPEPTIDASE"/>
    <property type="match status" value="1"/>
</dbReference>
<dbReference type="Pfam" id="PF17432">
    <property type="entry name" value="DUF3458_C"/>
    <property type="match status" value="1"/>
</dbReference>
<dbReference type="Proteomes" id="UP000075398">
    <property type="component" value="Unassembled WGS sequence"/>
</dbReference>
<dbReference type="InterPro" id="IPR014782">
    <property type="entry name" value="Peptidase_M1_dom"/>
</dbReference>
<protein>
    <submittedName>
        <fullName evidence="6">Leucyl aminopeptidase</fullName>
        <ecNumber evidence="6">3.4.11.1</ecNumber>
    </submittedName>
</protein>
<feature type="domain" description="Peptidase M1 alanyl aminopeptidase C-terminal" evidence="4">
    <location>
        <begin position="602"/>
        <end position="901"/>
    </location>
</feature>
<dbReference type="GO" id="GO:0004177">
    <property type="term" value="F:aminopeptidase activity"/>
    <property type="evidence" value="ECO:0007669"/>
    <property type="project" value="UniProtKB-KW"/>
</dbReference>
<feature type="domain" description="Peptidase M1 membrane alanine aminopeptidase" evidence="2">
    <location>
        <begin position="304"/>
        <end position="503"/>
    </location>
</feature>
<gene>
    <name evidence="6" type="primary">ape2</name>
    <name evidence="6" type="ORF">AMQ22_00840</name>
</gene>
<dbReference type="Gene3D" id="2.60.40.1840">
    <property type="match status" value="1"/>
</dbReference>
<dbReference type="InterPro" id="IPR035414">
    <property type="entry name" value="Peptidase_M1_pepN_Ig-like"/>
</dbReference>